<comment type="caution">
    <text evidence="3">The sequence shown here is derived from an EMBL/GenBank/DDBJ whole genome shotgun (WGS) entry which is preliminary data.</text>
</comment>
<evidence type="ECO:0000259" key="2">
    <source>
        <dbReference type="Pfam" id="PF03109"/>
    </source>
</evidence>
<keyword evidence="4" id="KW-1185">Reference proteome</keyword>
<proteinExistence type="predicted"/>
<dbReference type="InterPro" id="IPR011009">
    <property type="entry name" value="Kinase-like_dom_sf"/>
</dbReference>
<gene>
    <name evidence="3" type="ORF">WJX81_002686</name>
</gene>
<dbReference type="InterPro" id="IPR051130">
    <property type="entry name" value="Mito_struct-func_regulator"/>
</dbReference>
<evidence type="ECO:0000256" key="1">
    <source>
        <dbReference type="SAM" id="MobiDB-lite"/>
    </source>
</evidence>
<dbReference type="EMBL" id="JALJOU010000064">
    <property type="protein sequence ID" value="KAK9826471.1"/>
    <property type="molecule type" value="Genomic_DNA"/>
</dbReference>
<organism evidence="3 4">
    <name type="scientific">Elliptochloris bilobata</name>
    <dbReference type="NCBI Taxonomy" id="381761"/>
    <lineage>
        <taxon>Eukaryota</taxon>
        <taxon>Viridiplantae</taxon>
        <taxon>Chlorophyta</taxon>
        <taxon>core chlorophytes</taxon>
        <taxon>Trebouxiophyceae</taxon>
        <taxon>Trebouxiophyceae incertae sedis</taxon>
        <taxon>Elliptochloris clade</taxon>
        <taxon>Elliptochloris</taxon>
    </lineage>
</organism>
<feature type="region of interest" description="Disordered" evidence="1">
    <location>
        <begin position="193"/>
        <end position="228"/>
    </location>
</feature>
<dbReference type="PANTHER" id="PTHR43173">
    <property type="entry name" value="ABC1 FAMILY PROTEIN"/>
    <property type="match status" value="1"/>
</dbReference>
<dbReference type="AlphaFoldDB" id="A0AAW1QYF9"/>
<feature type="region of interest" description="Disordered" evidence="1">
    <location>
        <begin position="152"/>
        <end position="177"/>
    </location>
</feature>
<evidence type="ECO:0000313" key="3">
    <source>
        <dbReference type="EMBL" id="KAK9826471.1"/>
    </source>
</evidence>
<dbReference type="PANTHER" id="PTHR43173:SF12">
    <property type="entry name" value="PROTEIN KINASE SUPERFAMILY PROTEIN"/>
    <property type="match status" value="1"/>
</dbReference>
<reference evidence="3 4" key="1">
    <citation type="journal article" date="2024" name="Nat. Commun.">
        <title>Phylogenomics reveals the evolutionary origins of lichenization in chlorophyte algae.</title>
        <authorList>
            <person name="Puginier C."/>
            <person name="Libourel C."/>
            <person name="Otte J."/>
            <person name="Skaloud P."/>
            <person name="Haon M."/>
            <person name="Grisel S."/>
            <person name="Petersen M."/>
            <person name="Berrin J.G."/>
            <person name="Delaux P.M."/>
            <person name="Dal Grande F."/>
            <person name="Keller J."/>
        </authorList>
    </citation>
    <scope>NUCLEOTIDE SEQUENCE [LARGE SCALE GENOMIC DNA]</scope>
    <source>
        <strain evidence="3 4">SAG 245.80</strain>
    </source>
</reference>
<feature type="domain" description="ABC1 atypical kinase-like" evidence="2">
    <location>
        <begin position="107"/>
        <end position="158"/>
    </location>
</feature>
<dbReference type="InterPro" id="IPR004147">
    <property type="entry name" value="ABC1_dom"/>
</dbReference>
<feature type="compositionally biased region" description="Polar residues" evidence="1">
    <location>
        <begin position="207"/>
        <end position="219"/>
    </location>
</feature>
<protein>
    <recommendedName>
        <fullName evidence="2">ABC1 atypical kinase-like domain-containing protein</fullName>
    </recommendedName>
</protein>
<name>A0AAW1QYF9_9CHLO</name>
<feature type="domain" description="ABC1 atypical kinase-like" evidence="2">
    <location>
        <begin position="249"/>
        <end position="434"/>
    </location>
</feature>
<evidence type="ECO:0000313" key="4">
    <source>
        <dbReference type="Proteomes" id="UP001445335"/>
    </source>
</evidence>
<sequence>MSDSNEVKEVKATPLVNALRTIEFWRRASGVYAAYKGAQMKAAALRMRGWDDARLKEEHWRPHHDWAGKEFYTIAVDLRGFYLKLGQFFAARAEFVPEPICRRLSLLHDQVPPMPPAQARKVIEEQLGAPLEDVFEEIDLEKPLGSASIAQVHKARLRRPPGQKPAPRRSEDGKGAPLGLRLSLRAQPSWRTVGGFGGGGDAGAQANRASDSSGASTSGRPAAEEGMNSGRAAAAAAAAMASRDAPADGIVAVKVQYPNALPTMMLDLGSIRRWAGFLQKTEINFDMLSAVDELASQVRLEFDFQREARIMDTVAGHLRGLRRTVEIPRSVPGLVTERLLVMTFLGGEQITRLKQHVAGLSALKRKAAAKLILQRVSEAYGEMMLTEGLFQADAHPGNILVMPGGRMGLLDFGQSKQLPERERLAFAALIAELARGRRGPGAARPEKVLARLSALGLRFERQDARLATRMAFGMFDTDASLRVDPFAADSPIKAMGIEHFPPDVFFVLRVMQLLRGLAGGMGVNDFSSARQWRPIAERALRRSHYHAD</sequence>
<dbReference type="Pfam" id="PF03109">
    <property type="entry name" value="ABC1"/>
    <property type="match status" value="2"/>
</dbReference>
<dbReference type="SUPFAM" id="SSF56112">
    <property type="entry name" value="Protein kinase-like (PK-like)"/>
    <property type="match status" value="1"/>
</dbReference>
<accession>A0AAW1QYF9</accession>
<dbReference type="CDD" id="cd05121">
    <property type="entry name" value="ABC1_ADCK3-like"/>
    <property type="match status" value="1"/>
</dbReference>
<dbReference type="Proteomes" id="UP001445335">
    <property type="component" value="Unassembled WGS sequence"/>
</dbReference>